<dbReference type="PROSITE" id="PS51635">
    <property type="entry name" value="PNPLA"/>
    <property type="match status" value="1"/>
</dbReference>
<name>A0A1G9KL06_9ACTN</name>
<protein>
    <submittedName>
        <fullName evidence="6">Patatin-like phospholipase</fullName>
    </submittedName>
</protein>
<feature type="domain" description="PNPLA" evidence="5">
    <location>
        <begin position="22"/>
        <end position="302"/>
    </location>
</feature>
<dbReference type="Pfam" id="PF01734">
    <property type="entry name" value="Patatin"/>
    <property type="match status" value="1"/>
</dbReference>
<evidence type="ECO:0000256" key="3">
    <source>
        <dbReference type="ARBA" id="ARBA00023098"/>
    </source>
</evidence>
<dbReference type="InterPro" id="IPR050301">
    <property type="entry name" value="NTE"/>
</dbReference>
<evidence type="ECO:0000256" key="1">
    <source>
        <dbReference type="ARBA" id="ARBA00022801"/>
    </source>
</evidence>
<evidence type="ECO:0000256" key="4">
    <source>
        <dbReference type="PROSITE-ProRule" id="PRU01161"/>
    </source>
</evidence>
<keyword evidence="2 4" id="KW-0442">Lipid degradation</keyword>
<feature type="active site" description="Nucleophile" evidence="4">
    <location>
        <position position="57"/>
    </location>
</feature>
<feature type="active site" description="Proton acceptor" evidence="4">
    <location>
        <position position="289"/>
    </location>
</feature>
<comment type="caution">
    <text evidence="4">Lacks conserved residue(s) required for the propagation of feature annotation.</text>
</comment>
<feature type="short sequence motif" description="GXSXG" evidence="4">
    <location>
        <begin position="55"/>
        <end position="59"/>
    </location>
</feature>
<accession>A0A1G9KL06</accession>
<dbReference type="InterPro" id="IPR016035">
    <property type="entry name" value="Acyl_Trfase/lysoPLipase"/>
</dbReference>
<keyword evidence="7" id="KW-1185">Reference proteome</keyword>
<dbReference type="PANTHER" id="PTHR14226">
    <property type="entry name" value="NEUROPATHY TARGET ESTERASE/SWISS CHEESE D.MELANOGASTER"/>
    <property type="match status" value="1"/>
</dbReference>
<proteinExistence type="predicted"/>
<dbReference type="Gene3D" id="3.40.1090.10">
    <property type="entry name" value="Cytosolic phospholipase A2 catalytic domain"/>
    <property type="match status" value="2"/>
</dbReference>
<keyword evidence="1 4" id="KW-0378">Hydrolase</keyword>
<dbReference type="STRING" id="686624.SAMN04488242_1699"/>
<evidence type="ECO:0000313" key="7">
    <source>
        <dbReference type="Proteomes" id="UP000199475"/>
    </source>
</evidence>
<gene>
    <name evidence="6" type="ORF">SAMN04488242_1699</name>
</gene>
<dbReference type="GO" id="GO:0016042">
    <property type="term" value="P:lipid catabolic process"/>
    <property type="evidence" value="ECO:0007669"/>
    <property type="project" value="UniProtKB-UniRule"/>
</dbReference>
<dbReference type="AlphaFoldDB" id="A0A1G9KL06"/>
<dbReference type="Proteomes" id="UP000199475">
    <property type="component" value="Unassembled WGS sequence"/>
</dbReference>
<evidence type="ECO:0000313" key="6">
    <source>
        <dbReference type="EMBL" id="SDL50332.1"/>
    </source>
</evidence>
<dbReference type="RefSeq" id="WP_176761717.1">
    <property type="nucleotide sequence ID" value="NZ_FNGP01000003.1"/>
</dbReference>
<keyword evidence="3 4" id="KW-0443">Lipid metabolism</keyword>
<sequence>MRSGWFGLPFFGTKPEPAVVSCTLSGGGARASFQIGALAYLYEHDPAFSPTIFVGASAGAILAAGLAQYADRGEQHAWLERMEQVWLGMRTSDDMFTPREWYRRLQDEGPHWLELVHPPEPVNPRPRRLLFARRQEPEPPATPASPTDPIEAALTPDQELRAEWSLQQLSALAGNVGRLPRIGSEMTAIWSGLERTQSMYRPGPVLQELLEPAIFQPGRVATSGMTLRAAMVALESGEVRYMTETGTLVDRNNKAFDEDPHDLVLGLLASCSIPGVFRAVPIGDETYVDGGTRENLPAELAIGLLGASRNYVISSQNDGVQPRPNMAGESIFSVVLRSTEILIDEAGRDELEYAISAGAIAIYPEIQVHDAMTVHPGLMKIHLDYGWLRAAEVTLGLVDGPARRHRRIIEQRIHCLRLERRFLESPDSSEARQALSDAKLQLRTLLPQAHPDALPPDAADWWRTFERHPEPVEFAPWWV</sequence>
<evidence type="ECO:0000256" key="2">
    <source>
        <dbReference type="ARBA" id="ARBA00022963"/>
    </source>
</evidence>
<dbReference type="EMBL" id="FNGP01000003">
    <property type="protein sequence ID" value="SDL50332.1"/>
    <property type="molecule type" value="Genomic_DNA"/>
</dbReference>
<reference evidence="6 7" key="1">
    <citation type="submission" date="2016-10" db="EMBL/GenBank/DDBJ databases">
        <authorList>
            <person name="de Groot N.N."/>
        </authorList>
    </citation>
    <scope>NUCLEOTIDE SEQUENCE [LARGE SCALE GENOMIC DNA]</scope>
    <source>
        <strain evidence="6 7">CGMCC 1.9159</strain>
    </source>
</reference>
<dbReference type="InterPro" id="IPR002641">
    <property type="entry name" value="PNPLA_dom"/>
</dbReference>
<evidence type="ECO:0000259" key="5">
    <source>
        <dbReference type="PROSITE" id="PS51635"/>
    </source>
</evidence>
<dbReference type="SUPFAM" id="SSF52151">
    <property type="entry name" value="FabD/lysophospholipase-like"/>
    <property type="match status" value="1"/>
</dbReference>
<feature type="short sequence motif" description="DGA/G" evidence="4">
    <location>
        <begin position="289"/>
        <end position="291"/>
    </location>
</feature>
<organism evidence="6 7">
    <name type="scientific">Tessaracoccus oleiagri</name>
    <dbReference type="NCBI Taxonomy" id="686624"/>
    <lineage>
        <taxon>Bacteria</taxon>
        <taxon>Bacillati</taxon>
        <taxon>Actinomycetota</taxon>
        <taxon>Actinomycetes</taxon>
        <taxon>Propionibacteriales</taxon>
        <taxon>Propionibacteriaceae</taxon>
        <taxon>Tessaracoccus</taxon>
    </lineage>
</organism>
<dbReference type="PANTHER" id="PTHR14226:SF29">
    <property type="entry name" value="NEUROPATHY TARGET ESTERASE SWS"/>
    <property type="match status" value="1"/>
</dbReference>
<dbReference type="GO" id="GO:0016787">
    <property type="term" value="F:hydrolase activity"/>
    <property type="evidence" value="ECO:0007669"/>
    <property type="project" value="UniProtKB-UniRule"/>
</dbReference>